<evidence type="ECO:0000259" key="2">
    <source>
        <dbReference type="Pfam" id="PF00460"/>
    </source>
</evidence>
<comment type="subcellular location">
    <subcellularLocation>
        <location evidence="1">Bacterial flagellum basal body</location>
    </subcellularLocation>
</comment>
<dbReference type="InterPro" id="IPR001444">
    <property type="entry name" value="Flag_bb_rod_N"/>
</dbReference>
<dbReference type="Pfam" id="PF00460">
    <property type="entry name" value="Flg_bb_rod"/>
    <property type="match status" value="1"/>
</dbReference>
<reference evidence="3 4" key="1">
    <citation type="submission" date="2023-04" db="EMBL/GenBank/DDBJ databases">
        <title>Marinoamorphus aggregata gen. nov., sp. Nov., isolate from tissue of brittle star Ophioplocus japonicus.</title>
        <authorList>
            <person name="Kawano K."/>
            <person name="Sawayama S."/>
            <person name="Nakagawa S."/>
        </authorList>
    </citation>
    <scope>NUCLEOTIDE SEQUENCE [LARGE SCALE GENOMIC DNA]</scope>
    <source>
        <strain evidence="3 4">NKW23</strain>
    </source>
</reference>
<accession>A0ABQ6LK47</accession>
<proteinExistence type="predicted"/>
<feature type="domain" description="Flagellar basal body rod protein N-terminal" evidence="2">
    <location>
        <begin position="20"/>
        <end position="38"/>
    </location>
</feature>
<evidence type="ECO:0000313" key="4">
    <source>
        <dbReference type="Proteomes" id="UP001239909"/>
    </source>
</evidence>
<sequence length="133" mass="14210">MLEKISVLAKASDMARHASARHRVIAENVANADTPGYRARDLRPFSELVNAGGVNEAFTPRATRPEHLLGQAPGRPAAFEPVVRADRAAPNGNSVSLETESIMAVETQGDHSLALGVYSKAVDILRIGLGRSR</sequence>
<keyword evidence="4" id="KW-1185">Reference proteome</keyword>
<evidence type="ECO:0000256" key="1">
    <source>
        <dbReference type="ARBA" id="ARBA00004117"/>
    </source>
</evidence>
<dbReference type="Proteomes" id="UP001239909">
    <property type="component" value="Unassembled WGS sequence"/>
</dbReference>
<evidence type="ECO:0000313" key="3">
    <source>
        <dbReference type="EMBL" id="GMG83628.1"/>
    </source>
</evidence>
<gene>
    <name evidence="3" type="ORF">LNKW23_28410</name>
</gene>
<comment type="caution">
    <text evidence="3">The sequence shown here is derived from an EMBL/GenBank/DDBJ whole genome shotgun (WGS) entry which is preliminary data.</text>
</comment>
<dbReference type="EMBL" id="BSYI01000022">
    <property type="protein sequence ID" value="GMG83628.1"/>
    <property type="molecule type" value="Genomic_DNA"/>
</dbReference>
<name>A0ABQ6LK47_9RHOB</name>
<organism evidence="3 4">
    <name type="scientific">Paralimibaculum aggregatum</name>
    <dbReference type="NCBI Taxonomy" id="3036245"/>
    <lineage>
        <taxon>Bacteria</taxon>
        <taxon>Pseudomonadati</taxon>
        <taxon>Pseudomonadota</taxon>
        <taxon>Alphaproteobacteria</taxon>
        <taxon>Rhodobacterales</taxon>
        <taxon>Paracoccaceae</taxon>
        <taxon>Paralimibaculum</taxon>
    </lineage>
</organism>
<protein>
    <submittedName>
        <fullName evidence="3">FlgB family protein</fullName>
    </submittedName>
</protein>
<dbReference type="NCBIfam" id="NF009270">
    <property type="entry name" value="PRK12627.1"/>
    <property type="match status" value="1"/>
</dbReference>
<dbReference type="RefSeq" id="WP_285672422.1">
    <property type="nucleotide sequence ID" value="NZ_BSYI01000022.1"/>
</dbReference>